<keyword evidence="4" id="KW-1185">Reference proteome</keyword>
<dbReference type="GeneID" id="17265924"/>
<evidence type="ECO:0000313" key="3">
    <source>
        <dbReference type="EnsemblProtists" id="EOD20379"/>
    </source>
</evidence>
<dbReference type="EnsemblProtists" id="EOD20379">
    <property type="protein sequence ID" value="EOD20379"/>
    <property type="gene ID" value="EMIHUDRAFT_369099"/>
</dbReference>
<sequence length="194" mass="21337">MAYSASRLRWFVLFYYSLANMNQCLAWFSFSSVSREHAEEYFGRRLTQSTVDQLLNWGPIIGVLCFHAQTTVLQRPRGLQRGIWWGLGLLMGGNVLRCIPIAVTEASGGARPRFAESGAHYSLRPPHGPKEPSRNLLGTFLQAPPLQCTTPARSSSPPQGPVCMGSSSHSFPSPHPAPSRFSGPSSWARSPIHS</sequence>
<dbReference type="HOGENOM" id="CLU_1404842_0_0_1"/>
<feature type="signal peptide" evidence="2">
    <location>
        <begin position="1"/>
        <end position="26"/>
    </location>
</feature>
<dbReference type="Proteomes" id="UP000013827">
    <property type="component" value="Unassembled WGS sequence"/>
</dbReference>
<dbReference type="KEGG" id="ehx:EMIHUDRAFT_369099"/>
<dbReference type="RefSeq" id="XP_005772808.1">
    <property type="nucleotide sequence ID" value="XM_005772751.1"/>
</dbReference>
<accession>A0A0D3JA44</accession>
<dbReference type="STRING" id="2903.R1EHP0"/>
<feature type="compositionally biased region" description="Low complexity" evidence="1">
    <location>
        <begin position="166"/>
        <end position="182"/>
    </location>
</feature>
<reference evidence="3" key="2">
    <citation type="submission" date="2024-10" db="UniProtKB">
        <authorList>
            <consortium name="EnsemblProtists"/>
        </authorList>
    </citation>
    <scope>IDENTIFICATION</scope>
</reference>
<organism evidence="3 4">
    <name type="scientific">Emiliania huxleyi (strain CCMP1516)</name>
    <dbReference type="NCBI Taxonomy" id="280463"/>
    <lineage>
        <taxon>Eukaryota</taxon>
        <taxon>Haptista</taxon>
        <taxon>Haptophyta</taxon>
        <taxon>Prymnesiophyceae</taxon>
        <taxon>Isochrysidales</taxon>
        <taxon>Noelaerhabdaceae</taxon>
        <taxon>Emiliania</taxon>
    </lineage>
</organism>
<evidence type="ECO:0000313" key="4">
    <source>
        <dbReference type="Proteomes" id="UP000013827"/>
    </source>
</evidence>
<name>A0A0D3JA44_EMIH1</name>
<feature type="region of interest" description="Disordered" evidence="1">
    <location>
        <begin position="147"/>
        <end position="194"/>
    </location>
</feature>
<keyword evidence="2" id="KW-0732">Signal</keyword>
<dbReference type="AlphaFoldDB" id="A0A0D3JA44"/>
<evidence type="ECO:0000256" key="1">
    <source>
        <dbReference type="SAM" id="MobiDB-lite"/>
    </source>
</evidence>
<protein>
    <submittedName>
        <fullName evidence="3">Uncharacterized protein</fullName>
    </submittedName>
</protein>
<feature type="chain" id="PRO_5044291373" evidence="2">
    <location>
        <begin position="27"/>
        <end position="194"/>
    </location>
</feature>
<reference evidence="4" key="1">
    <citation type="journal article" date="2013" name="Nature">
        <title>Pan genome of the phytoplankton Emiliania underpins its global distribution.</title>
        <authorList>
            <person name="Read B.A."/>
            <person name="Kegel J."/>
            <person name="Klute M.J."/>
            <person name="Kuo A."/>
            <person name="Lefebvre S.C."/>
            <person name="Maumus F."/>
            <person name="Mayer C."/>
            <person name="Miller J."/>
            <person name="Monier A."/>
            <person name="Salamov A."/>
            <person name="Young J."/>
            <person name="Aguilar M."/>
            <person name="Claverie J.M."/>
            <person name="Frickenhaus S."/>
            <person name="Gonzalez K."/>
            <person name="Herman E.K."/>
            <person name="Lin Y.C."/>
            <person name="Napier J."/>
            <person name="Ogata H."/>
            <person name="Sarno A.F."/>
            <person name="Shmutz J."/>
            <person name="Schroeder D."/>
            <person name="de Vargas C."/>
            <person name="Verret F."/>
            <person name="von Dassow P."/>
            <person name="Valentin K."/>
            <person name="Van de Peer Y."/>
            <person name="Wheeler G."/>
            <person name="Dacks J.B."/>
            <person name="Delwiche C.F."/>
            <person name="Dyhrman S.T."/>
            <person name="Glockner G."/>
            <person name="John U."/>
            <person name="Richards T."/>
            <person name="Worden A.Z."/>
            <person name="Zhang X."/>
            <person name="Grigoriev I.V."/>
            <person name="Allen A.E."/>
            <person name="Bidle K."/>
            <person name="Borodovsky M."/>
            <person name="Bowler C."/>
            <person name="Brownlee C."/>
            <person name="Cock J.M."/>
            <person name="Elias M."/>
            <person name="Gladyshev V.N."/>
            <person name="Groth M."/>
            <person name="Guda C."/>
            <person name="Hadaegh A."/>
            <person name="Iglesias-Rodriguez M.D."/>
            <person name="Jenkins J."/>
            <person name="Jones B.M."/>
            <person name="Lawson T."/>
            <person name="Leese F."/>
            <person name="Lindquist E."/>
            <person name="Lobanov A."/>
            <person name="Lomsadze A."/>
            <person name="Malik S.B."/>
            <person name="Marsh M.E."/>
            <person name="Mackinder L."/>
            <person name="Mock T."/>
            <person name="Mueller-Roeber B."/>
            <person name="Pagarete A."/>
            <person name="Parker M."/>
            <person name="Probert I."/>
            <person name="Quesneville H."/>
            <person name="Raines C."/>
            <person name="Rensing S.A."/>
            <person name="Riano-Pachon D.M."/>
            <person name="Richier S."/>
            <person name="Rokitta S."/>
            <person name="Shiraiwa Y."/>
            <person name="Soanes D.M."/>
            <person name="van der Giezen M."/>
            <person name="Wahlund T.M."/>
            <person name="Williams B."/>
            <person name="Wilson W."/>
            <person name="Wolfe G."/>
            <person name="Wurch L.L."/>
        </authorList>
    </citation>
    <scope>NUCLEOTIDE SEQUENCE</scope>
</reference>
<proteinExistence type="predicted"/>
<evidence type="ECO:0000256" key="2">
    <source>
        <dbReference type="SAM" id="SignalP"/>
    </source>
</evidence>
<dbReference type="PaxDb" id="2903-EOD20379"/>
<feature type="compositionally biased region" description="Polar residues" evidence="1">
    <location>
        <begin position="183"/>
        <end position="194"/>
    </location>
</feature>
<feature type="compositionally biased region" description="Polar residues" evidence="1">
    <location>
        <begin position="147"/>
        <end position="157"/>
    </location>
</feature>